<proteinExistence type="predicted"/>
<dbReference type="Pfam" id="PF04463">
    <property type="entry name" value="2-thiour_desulf"/>
    <property type="match status" value="1"/>
</dbReference>
<evidence type="ECO:0000313" key="3">
    <source>
        <dbReference type="Proteomes" id="UP001518925"/>
    </source>
</evidence>
<dbReference type="Proteomes" id="UP001518925">
    <property type="component" value="Unassembled WGS sequence"/>
</dbReference>
<organism evidence="2 3">
    <name type="scientific">Bacillus suaedaesalsae</name>
    <dbReference type="NCBI Taxonomy" id="2810349"/>
    <lineage>
        <taxon>Bacteria</taxon>
        <taxon>Bacillati</taxon>
        <taxon>Bacillota</taxon>
        <taxon>Bacilli</taxon>
        <taxon>Bacillales</taxon>
        <taxon>Bacillaceae</taxon>
        <taxon>Bacillus</taxon>
    </lineage>
</organism>
<evidence type="ECO:0000313" key="2">
    <source>
        <dbReference type="EMBL" id="MBM6617562.1"/>
    </source>
</evidence>
<accession>A0ABS2DGK5</accession>
<name>A0ABS2DGK5_9BACI</name>
<dbReference type="Pfam" id="PF08349">
    <property type="entry name" value="DUF1722"/>
    <property type="match status" value="1"/>
</dbReference>
<protein>
    <submittedName>
        <fullName evidence="2">DUF523 and DUF1722 domain-containing protein</fullName>
    </submittedName>
</protein>
<dbReference type="EMBL" id="JAFELM010000023">
    <property type="protein sequence ID" value="MBM6617562.1"/>
    <property type="molecule type" value="Genomic_DNA"/>
</dbReference>
<sequence length="324" mass="37591">MPEFVKPVVVVSKCLEFDKCRYNGDVIHDPVVKRLQAHVKFIPVCPEVGIGLGTPRETIRIVEEDGITKLKQPSTQKDLTQDMYEFSNRFLDNIQEIDGFIMKGKSPTCGMKDVKVYSGIEKAPVIGKTSGLFAQSIIDRYPSLAIEDEGRLQNFSIREHFFTKLFTYANFRNIKENKPTIQSLLQFHSKNKYLFMGYNQTAQKELGRIVANHDHKEINEVFTLYEGQLFRLFARKPRDASNINVCQHIMGYFKKELSQKEKDFFQSMLEKYREQKVPLSSVTSILKSWVIRFENEYLLSQSYFEPYPEELIEISDSGKGRAYS</sequence>
<feature type="domain" description="DUF1722" evidence="1">
    <location>
        <begin position="192"/>
        <end position="308"/>
    </location>
</feature>
<gene>
    <name evidence="2" type="ORF">JR050_07700</name>
</gene>
<dbReference type="PIRSF" id="PIRSF037004">
    <property type="entry name" value="UCP037004"/>
    <property type="match status" value="1"/>
</dbReference>
<dbReference type="PANTHER" id="PTHR30087">
    <property type="entry name" value="INNER MEMBRANE PROTEIN"/>
    <property type="match status" value="1"/>
</dbReference>
<keyword evidence="3" id="KW-1185">Reference proteome</keyword>
<dbReference type="InterPro" id="IPR013560">
    <property type="entry name" value="DUF1722"/>
</dbReference>
<dbReference type="InterPro" id="IPR007553">
    <property type="entry name" value="2-thiour_desulf"/>
</dbReference>
<dbReference type="InterPro" id="IPR017087">
    <property type="entry name" value="UCP037004"/>
</dbReference>
<comment type="caution">
    <text evidence="2">The sequence shown here is derived from an EMBL/GenBank/DDBJ whole genome shotgun (WGS) entry which is preliminary data.</text>
</comment>
<reference evidence="2 3" key="1">
    <citation type="submission" date="2021-02" db="EMBL/GenBank/DDBJ databases">
        <title>Bacillus sp. RD4P76, an endophyte from a halophyte.</title>
        <authorList>
            <person name="Sun J.-Q."/>
        </authorList>
    </citation>
    <scope>NUCLEOTIDE SEQUENCE [LARGE SCALE GENOMIC DNA]</scope>
    <source>
        <strain evidence="2 3">RD4P76</strain>
    </source>
</reference>
<dbReference type="RefSeq" id="WP_204202938.1">
    <property type="nucleotide sequence ID" value="NZ_JAFELM010000023.1"/>
</dbReference>
<dbReference type="PANTHER" id="PTHR30087:SF0">
    <property type="entry name" value="INNER MEMBRANE PROTEIN"/>
    <property type="match status" value="1"/>
</dbReference>
<evidence type="ECO:0000259" key="1">
    <source>
        <dbReference type="Pfam" id="PF08349"/>
    </source>
</evidence>